<evidence type="ECO:0000313" key="1">
    <source>
        <dbReference type="EMBL" id="MVT76841.1"/>
    </source>
</evidence>
<name>A0A844TPI2_9BRAD</name>
<sequence>MAQQPLSDETLQLLDAADRAIERSRTVVEQTREVHAVCAKELRAQEMRFAFRREIRKLK</sequence>
<gene>
    <name evidence="1" type="ORF">GPL20_27995</name>
</gene>
<dbReference type="AlphaFoldDB" id="A0A844TPI2"/>
<dbReference type="OrthoDB" id="9962574at2"/>
<comment type="caution">
    <text evidence="1">The sequence shown here is derived from an EMBL/GenBank/DDBJ whole genome shotgun (WGS) entry which is preliminary data.</text>
</comment>
<keyword evidence="2" id="KW-1185">Reference proteome</keyword>
<proteinExistence type="predicted"/>
<dbReference type="RefSeq" id="WP_157333721.1">
    <property type="nucleotide sequence ID" value="NZ_JANADL010000036.1"/>
</dbReference>
<reference evidence="1 2" key="1">
    <citation type="submission" date="2019-12" db="EMBL/GenBank/DDBJ databases">
        <title>Draft genome sequences Bradyrhizobium cajani AMBPC1010, Bradyrhizobium pachyrhizi AMBPC1040 and Bradyrhizobium yuanmingense ALSPC3051, three plant growth promoting strains isolated from nodules of Cajanus cajan L. in Dominican Republic.</title>
        <authorList>
            <person name="Flores-Felix J.D."/>
            <person name="Araujo J."/>
            <person name="Diaz-Alcantara C."/>
            <person name="Gonzalez-Andres F."/>
            <person name="Velazquez E."/>
        </authorList>
    </citation>
    <scope>NUCLEOTIDE SEQUENCE [LARGE SCALE GENOMIC DNA]</scope>
    <source>
        <strain evidence="1 2">1010</strain>
    </source>
</reference>
<organism evidence="1 2">
    <name type="scientific">Bradyrhizobium cajani</name>
    <dbReference type="NCBI Taxonomy" id="1928661"/>
    <lineage>
        <taxon>Bacteria</taxon>
        <taxon>Pseudomonadati</taxon>
        <taxon>Pseudomonadota</taxon>
        <taxon>Alphaproteobacteria</taxon>
        <taxon>Hyphomicrobiales</taxon>
        <taxon>Nitrobacteraceae</taxon>
        <taxon>Bradyrhizobium</taxon>
    </lineage>
</organism>
<accession>A0A844TPI2</accession>
<dbReference type="EMBL" id="WQNE01000028">
    <property type="protein sequence ID" value="MVT76841.1"/>
    <property type="molecule type" value="Genomic_DNA"/>
</dbReference>
<evidence type="ECO:0000313" key="2">
    <source>
        <dbReference type="Proteomes" id="UP000449969"/>
    </source>
</evidence>
<dbReference type="Proteomes" id="UP000449969">
    <property type="component" value="Unassembled WGS sequence"/>
</dbReference>
<protein>
    <submittedName>
        <fullName evidence="1">Uncharacterized protein</fullName>
    </submittedName>
</protein>